<dbReference type="Proteomes" id="UP000765509">
    <property type="component" value="Unassembled WGS sequence"/>
</dbReference>
<accession>A0A9Q3GMD0</accession>
<reference evidence="1" key="1">
    <citation type="submission" date="2021-03" db="EMBL/GenBank/DDBJ databases">
        <title>Draft genome sequence of rust myrtle Austropuccinia psidii MF-1, a brazilian biotype.</title>
        <authorList>
            <person name="Quecine M.C."/>
            <person name="Pachon D.M.R."/>
            <person name="Bonatelli M.L."/>
            <person name="Correr F.H."/>
            <person name="Franceschini L.M."/>
            <person name="Leite T.F."/>
            <person name="Margarido G.R.A."/>
            <person name="Almeida C.A."/>
            <person name="Ferrarezi J.A."/>
            <person name="Labate C.A."/>
        </authorList>
    </citation>
    <scope>NUCLEOTIDE SEQUENCE</scope>
    <source>
        <strain evidence="1">MF-1</strain>
    </source>
</reference>
<protein>
    <submittedName>
        <fullName evidence="1">Uncharacterized protein</fullName>
    </submittedName>
</protein>
<dbReference type="EMBL" id="AVOT02003238">
    <property type="protein sequence ID" value="MBW0472898.1"/>
    <property type="molecule type" value="Genomic_DNA"/>
</dbReference>
<evidence type="ECO:0000313" key="2">
    <source>
        <dbReference type="Proteomes" id="UP000765509"/>
    </source>
</evidence>
<gene>
    <name evidence="1" type="ORF">O181_012613</name>
</gene>
<organism evidence="1 2">
    <name type="scientific">Austropuccinia psidii MF-1</name>
    <dbReference type="NCBI Taxonomy" id="1389203"/>
    <lineage>
        <taxon>Eukaryota</taxon>
        <taxon>Fungi</taxon>
        <taxon>Dikarya</taxon>
        <taxon>Basidiomycota</taxon>
        <taxon>Pucciniomycotina</taxon>
        <taxon>Pucciniomycetes</taxon>
        <taxon>Pucciniales</taxon>
        <taxon>Sphaerophragmiaceae</taxon>
        <taxon>Austropuccinia</taxon>
    </lineage>
</organism>
<comment type="caution">
    <text evidence="1">The sequence shown here is derived from an EMBL/GenBank/DDBJ whole genome shotgun (WGS) entry which is preliminary data.</text>
</comment>
<evidence type="ECO:0000313" key="1">
    <source>
        <dbReference type="EMBL" id="MBW0472898.1"/>
    </source>
</evidence>
<keyword evidence="2" id="KW-1185">Reference proteome</keyword>
<proteinExistence type="predicted"/>
<name>A0A9Q3GMD0_9BASI</name>
<dbReference type="AlphaFoldDB" id="A0A9Q3GMD0"/>
<sequence>MLLQDFKKDNIYEKFIYPVNMVEYIPKIDINNHLKGFLNELEEEISFFGQMEIQKELNQQKKLAPEDKVSEEVHDNFNLEKELIQDSKDLNLLGTIPETSSEKYNTINKYLRK</sequence>